<dbReference type="SUPFAM" id="SSF46689">
    <property type="entry name" value="Homeodomain-like"/>
    <property type="match status" value="1"/>
</dbReference>
<reference evidence="5 6" key="1">
    <citation type="submission" date="2021-04" db="EMBL/GenBank/DDBJ databases">
        <title>Paenibacillus sp. DLE-14 whole genome sequence.</title>
        <authorList>
            <person name="Ham Y.J."/>
        </authorList>
    </citation>
    <scope>NUCLEOTIDE SEQUENCE [LARGE SCALE GENOMIC DNA]</scope>
    <source>
        <strain evidence="5 6">DLE-14</strain>
    </source>
</reference>
<dbReference type="SMART" id="SM00342">
    <property type="entry name" value="HTH_ARAC"/>
    <property type="match status" value="1"/>
</dbReference>
<evidence type="ECO:0000256" key="3">
    <source>
        <dbReference type="ARBA" id="ARBA00023163"/>
    </source>
</evidence>
<evidence type="ECO:0000256" key="2">
    <source>
        <dbReference type="ARBA" id="ARBA00023125"/>
    </source>
</evidence>
<proteinExistence type="predicted"/>
<dbReference type="RefSeq" id="WP_210655876.1">
    <property type="nucleotide sequence ID" value="NZ_JAGKSP010000001.1"/>
</dbReference>
<dbReference type="InterPro" id="IPR018060">
    <property type="entry name" value="HTH_AraC"/>
</dbReference>
<accession>A0ABS5C7T1</accession>
<dbReference type="InterPro" id="IPR009057">
    <property type="entry name" value="Homeodomain-like_sf"/>
</dbReference>
<dbReference type="PANTHER" id="PTHR43280">
    <property type="entry name" value="ARAC-FAMILY TRANSCRIPTIONAL REGULATOR"/>
    <property type="match status" value="1"/>
</dbReference>
<dbReference type="Proteomes" id="UP000673394">
    <property type="component" value="Unassembled WGS sequence"/>
</dbReference>
<dbReference type="Gene3D" id="1.10.10.60">
    <property type="entry name" value="Homeodomain-like"/>
    <property type="match status" value="2"/>
</dbReference>
<gene>
    <name evidence="5" type="ORF">I8J30_04905</name>
</gene>
<dbReference type="PRINTS" id="PR00032">
    <property type="entry name" value="HTHARAC"/>
</dbReference>
<comment type="caution">
    <text evidence="5">The sequence shown here is derived from an EMBL/GenBank/DDBJ whole genome shotgun (WGS) entry which is preliminary data.</text>
</comment>
<dbReference type="EMBL" id="JAGKSP010000001">
    <property type="protein sequence ID" value="MBP3962042.1"/>
    <property type="molecule type" value="Genomic_DNA"/>
</dbReference>
<dbReference type="InterPro" id="IPR020449">
    <property type="entry name" value="Tscrpt_reg_AraC-type_HTH"/>
</dbReference>
<evidence type="ECO:0000313" key="5">
    <source>
        <dbReference type="EMBL" id="MBP3962042.1"/>
    </source>
</evidence>
<keyword evidence="3" id="KW-0804">Transcription</keyword>
<evidence type="ECO:0000313" key="6">
    <source>
        <dbReference type="Proteomes" id="UP000673394"/>
    </source>
</evidence>
<keyword evidence="6" id="KW-1185">Reference proteome</keyword>
<evidence type="ECO:0000259" key="4">
    <source>
        <dbReference type="PROSITE" id="PS01124"/>
    </source>
</evidence>
<dbReference type="PROSITE" id="PS01124">
    <property type="entry name" value="HTH_ARAC_FAMILY_2"/>
    <property type="match status" value="1"/>
</dbReference>
<dbReference type="PANTHER" id="PTHR43280:SF28">
    <property type="entry name" value="HTH-TYPE TRANSCRIPTIONAL ACTIVATOR RHAS"/>
    <property type="match status" value="1"/>
</dbReference>
<protein>
    <submittedName>
        <fullName evidence="5">Helix-turn-helix transcriptional regulator</fullName>
    </submittedName>
</protein>
<sequence length="283" mass="32168">MHADNQPRIGVEALIKLVDQNWSHIRIHSCGFWENLGWDGPGRWFELNYLTGGSQLVIQDGQPVQLKQSDLLAVQDTLRNSSCTGGQFRLYYIGFYSDKAEINTAFRESFAKLKLDTRPMAIQGLQQDYQAIMADLNLGRQDSVLVKQHFLHLLVRIYHGAAQTSQSAHRKLIHAVMNDLHERVGNTGERLLLSEIAARYSLNERYLNQLFKQETGVTIGIYMNAIRLEQAKRLLETTSMPITAIAHAAGFYDGAHFSRTFKGKEGVSPQEYRAMQRRNTSLD</sequence>
<keyword evidence="1" id="KW-0805">Transcription regulation</keyword>
<keyword evidence="2" id="KW-0238">DNA-binding</keyword>
<organism evidence="5 6">
    <name type="scientific">Paenibacillus lignilyticus</name>
    <dbReference type="NCBI Taxonomy" id="1172615"/>
    <lineage>
        <taxon>Bacteria</taxon>
        <taxon>Bacillati</taxon>
        <taxon>Bacillota</taxon>
        <taxon>Bacilli</taxon>
        <taxon>Bacillales</taxon>
        <taxon>Paenibacillaceae</taxon>
        <taxon>Paenibacillus</taxon>
    </lineage>
</organism>
<name>A0ABS5C7T1_9BACL</name>
<evidence type="ECO:0000256" key="1">
    <source>
        <dbReference type="ARBA" id="ARBA00023015"/>
    </source>
</evidence>
<feature type="domain" description="HTH araC/xylS-type" evidence="4">
    <location>
        <begin position="170"/>
        <end position="275"/>
    </location>
</feature>
<dbReference type="Pfam" id="PF12833">
    <property type="entry name" value="HTH_18"/>
    <property type="match status" value="1"/>
</dbReference>